<sequence>MYVSSIFILLIKKDHLINLYGGDDTIKRSLIYEKIKTGIKIKN</sequence>
<evidence type="ECO:0000313" key="2">
    <source>
        <dbReference type="Proteomes" id="UP000825123"/>
    </source>
</evidence>
<proteinExistence type="predicted"/>
<evidence type="ECO:0000313" key="1">
    <source>
        <dbReference type="EMBL" id="BCU68745.1"/>
    </source>
</evidence>
<organism evidence="1 2">
    <name type="scientific">Stygiolobus caldivivus</name>
    <dbReference type="NCBI Taxonomy" id="2824673"/>
    <lineage>
        <taxon>Archaea</taxon>
        <taxon>Thermoproteota</taxon>
        <taxon>Thermoprotei</taxon>
        <taxon>Sulfolobales</taxon>
        <taxon>Sulfolobaceae</taxon>
        <taxon>Stygiolobus</taxon>
    </lineage>
</organism>
<gene>
    <name evidence="1" type="ORF">KN1_00420</name>
</gene>
<protein>
    <submittedName>
        <fullName evidence="1">Uncharacterized protein</fullName>
    </submittedName>
</protein>
<dbReference type="KEGG" id="csty:KN1_00420"/>
<reference evidence="1 2" key="1">
    <citation type="submission" date="2021-04" db="EMBL/GenBank/DDBJ databases">
        <title>Complete genome sequence of Stygiolobus sp. KN-1.</title>
        <authorList>
            <person name="Nakamura K."/>
            <person name="Sakai H."/>
            <person name="Kurosawa N."/>
        </authorList>
    </citation>
    <scope>NUCLEOTIDE SEQUENCE [LARGE SCALE GENOMIC DNA]</scope>
    <source>
        <strain evidence="1 2">KN-1</strain>
    </source>
</reference>
<accession>A0A8D5ZHN3</accession>
<dbReference type="Proteomes" id="UP000825123">
    <property type="component" value="Chromosome"/>
</dbReference>
<keyword evidence="2" id="KW-1185">Reference proteome</keyword>
<dbReference type="AlphaFoldDB" id="A0A8D5ZHN3"/>
<dbReference type="EMBL" id="AP024597">
    <property type="protein sequence ID" value="BCU68745.1"/>
    <property type="molecule type" value="Genomic_DNA"/>
</dbReference>
<name>A0A8D5ZHN3_9CREN</name>